<accession>A0A4R2PRR8</accession>
<dbReference type="RefSeq" id="WP_132707125.1">
    <property type="nucleotide sequence ID" value="NZ_JACIGF010000001.1"/>
</dbReference>
<dbReference type="InParanoid" id="A0A4R2PRR8"/>
<keyword evidence="3" id="KW-1185">Reference proteome</keyword>
<protein>
    <recommendedName>
        <fullName evidence="4">FlgN protein</fullName>
    </recommendedName>
</protein>
<proteinExistence type="predicted"/>
<organism evidence="2 3">
    <name type="scientific">Rhodothalassium salexigens DSM 2132</name>
    <dbReference type="NCBI Taxonomy" id="1188247"/>
    <lineage>
        <taxon>Bacteria</taxon>
        <taxon>Pseudomonadati</taxon>
        <taxon>Pseudomonadota</taxon>
        <taxon>Alphaproteobacteria</taxon>
        <taxon>Rhodothalassiales</taxon>
        <taxon>Rhodothalassiaceae</taxon>
        <taxon>Rhodothalassium</taxon>
    </lineage>
</organism>
<evidence type="ECO:0000313" key="2">
    <source>
        <dbReference type="EMBL" id="TCP38592.1"/>
    </source>
</evidence>
<dbReference type="EMBL" id="SLXO01000001">
    <property type="protein sequence ID" value="TCP38592.1"/>
    <property type="molecule type" value="Genomic_DNA"/>
</dbReference>
<feature type="region of interest" description="Disordered" evidence="1">
    <location>
        <begin position="1"/>
        <end position="34"/>
    </location>
</feature>
<evidence type="ECO:0008006" key="4">
    <source>
        <dbReference type="Google" id="ProtNLM"/>
    </source>
</evidence>
<gene>
    <name evidence="2" type="ORF">EV659_101499</name>
</gene>
<comment type="caution">
    <text evidence="2">The sequence shown here is derived from an EMBL/GenBank/DDBJ whole genome shotgun (WGS) entry which is preliminary data.</text>
</comment>
<dbReference type="Proteomes" id="UP000295399">
    <property type="component" value="Unassembled WGS sequence"/>
</dbReference>
<sequence>MDQRTKDPHAPPPQASTPDAPTHGAAGDGATAGAPPMAGPVALFVQVTQSLMDLITRETQLLESRRPSEVQPLQGEKARLTAEYQKLLNVLKAHESALLGPKDSAVRRHLRQVMETFRRVVAYHARLVGRLKSVCEGVVNAISEEANRQRRDSVPHYGRDARMAYGRAGSVRSLSLDSEA</sequence>
<evidence type="ECO:0000313" key="3">
    <source>
        <dbReference type="Proteomes" id="UP000295399"/>
    </source>
</evidence>
<name>A0A4R2PRR8_RHOSA</name>
<evidence type="ECO:0000256" key="1">
    <source>
        <dbReference type="SAM" id="MobiDB-lite"/>
    </source>
</evidence>
<feature type="compositionally biased region" description="Low complexity" evidence="1">
    <location>
        <begin position="18"/>
        <end position="34"/>
    </location>
</feature>
<reference evidence="2 3" key="1">
    <citation type="submission" date="2019-03" db="EMBL/GenBank/DDBJ databases">
        <title>Genomic Encyclopedia of Type Strains, Phase IV (KMG-IV): sequencing the most valuable type-strain genomes for metagenomic binning, comparative biology and taxonomic classification.</title>
        <authorList>
            <person name="Goeker M."/>
        </authorList>
    </citation>
    <scope>NUCLEOTIDE SEQUENCE [LARGE SCALE GENOMIC DNA]</scope>
    <source>
        <strain evidence="2 3">DSM 2132</strain>
    </source>
</reference>
<dbReference type="AlphaFoldDB" id="A0A4R2PRR8"/>